<protein>
    <submittedName>
        <fullName evidence="2">Uncharacterized protein</fullName>
    </submittedName>
</protein>
<organism evidence="2">
    <name type="scientific">Oryza sativa subsp. japonica</name>
    <name type="common">Rice</name>
    <dbReference type="NCBI Taxonomy" id="39947"/>
    <lineage>
        <taxon>Eukaryota</taxon>
        <taxon>Viridiplantae</taxon>
        <taxon>Streptophyta</taxon>
        <taxon>Embryophyta</taxon>
        <taxon>Tracheophyta</taxon>
        <taxon>Spermatophyta</taxon>
        <taxon>Magnoliopsida</taxon>
        <taxon>Liliopsida</taxon>
        <taxon>Poales</taxon>
        <taxon>Poaceae</taxon>
        <taxon>BOP clade</taxon>
        <taxon>Oryzoideae</taxon>
        <taxon>Oryzeae</taxon>
        <taxon>Oryzinae</taxon>
        <taxon>Oryza</taxon>
        <taxon>Oryza sativa</taxon>
    </lineage>
</organism>
<accession>B9FAR9</accession>
<reference evidence="2" key="1">
    <citation type="journal article" date="2005" name="PLoS Biol.">
        <title>The genomes of Oryza sativa: a history of duplications.</title>
        <authorList>
            <person name="Yu J."/>
            <person name="Wang J."/>
            <person name="Lin W."/>
            <person name="Li S."/>
            <person name="Li H."/>
            <person name="Zhou J."/>
            <person name="Ni P."/>
            <person name="Dong W."/>
            <person name="Hu S."/>
            <person name="Zeng C."/>
            <person name="Zhang J."/>
            <person name="Zhang Y."/>
            <person name="Li R."/>
            <person name="Xu Z."/>
            <person name="Li S."/>
            <person name="Li X."/>
            <person name="Zheng H."/>
            <person name="Cong L."/>
            <person name="Lin L."/>
            <person name="Yin J."/>
            <person name="Geng J."/>
            <person name="Li G."/>
            <person name="Shi J."/>
            <person name="Liu J."/>
            <person name="Lv H."/>
            <person name="Li J."/>
            <person name="Wang J."/>
            <person name="Deng Y."/>
            <person name="Ran L."/>
            <person name="Shi X."/>
            <person name="Wang X."/>
            <person name="Wu Q."/>
            <person name="Li C."/>
            <person name="Ren X."/>
            <person name="Wang J."/>
            <person name="Wang X."/>
            <person name="Li D."/>
            <person name="Liu D."/>
            <person name="Zhang X."/>
            <person name="Ji Z."/>
            <person name="Zhao W."/>
            <person name="Sun Y."/>
            <person name="Zhang Z."/>
            <person name="Bao J."/>
            <person name="Han Y."/>
            <person name="Dong L."/>
            <person name="Ji J."/>
            <person name="Chen P."/>
            <person name="Wu S."/>
            <person name="Liu J."/>
            <person name="Xiao Y."/>
            <person name="Bu D."/>
            <person name="Tan J."/>
            <person name="Yang L."/>
            <person name="Ye C."/>
            <person name="Zhang J."/>
            <person name="Xu J."/>
            <person name="Zhou Y."/>
            <person name="Yu Y."/>
            <person name="Zhang B."/>
            <person name="Zhuang S."/>
            <person name="Wei H."/>
            <person name="Liu B."/>
            <person name="Lei M."/>
            <person name="Yu H."/>
            <person name="Li Y."/>
            <person name="Xu H."/>
            <person name="Wei S."/>
            <person name="He X."/>
            <person name="Fang L."/>
            <person name="Zhang Z."/>
            <person name="Zhang Y."/>
            <person name="Huang X."/>
            <person name="Su Z."/>
            <person name="Tong W."/>
            <person name="Li J."/>
            <person name="Tong Z."/>
            <person name="Li S."/>
            <person name="Ye J."/>
            <person name="Wang L."/>
            <person name="Fang L."/>
            <person name="Lei T."/>
            <person name="Chen C."/>
            <person name="Chen H."/>
            <person name="Xu Z."/>
            <person name="Li H."/>
            <person name="Huang H."/>
            <person name="Zhang F."/>
            <person name="Xu H."/>
            <person name="Li N."/>
            <person name="Zhao C."/>
            <person name="Li S."/>
            <person name="Dong L."/>
            <person name="Huang Y."/>
            <person name="Li L."/>
            <person name="Xi Y."/>
            <person name="Qi Q."/>
            <person name="Li W."/>
            <person name="Zhang B."/>
            <person name="Hu W."/>
            <person name="Zhang Y."/>
            <person name="Tian X."/>
            <person name="Jiao Y."/>
            <person name="Liang X."/>
            <person name="Jin J."/>
            <person name="Gao L."/>
            <person name="Zheng W."/>
            <person name="Hao B."/>
            <person name="Liu S."/>
            <person name="Wang W."/>
            <person name="Yuan L."/>
            <person name="Cao M."/>
            <person name="McDermott J."/>
            <person name="Samudrala R."/>
            <person name="Wang J."/>
            <person name="Wong G.K."/>
            <person name="Yang H."/>
        </authorList>
    </citation>
    <scope>NUCLEOTIDE SEQUENCE [LARGE SCALE GENOMIC DNA]</scope>
</reference>
<gene>
    <name evidence="2" type="ORF">OsJ_12229</name>
</gene>
<feature type="region of interest" description="Disordered" evidence="1">
    <location>
        <begin position="127"/>
        <end position="158"/>
    </location>
</feature>
<reference evidence="2" key="2">
    <citation type="submission" date="2008-12" db="EMBL/GenBank/DDBJ databases">
        <title>Improved gene annotation of the rice (Oryza sativa) genomes.</title>
        <authorList>
            <person name="Wang J."/>
            <person name="Li R."/>
            <person name="Fan W."/>
            <person name="Huang Q."/>
            <person name="Zhang J."/>
            <person name="Zhou Y."/>
            <person name="Hu Y."/>
            <person name="Zi S."/>
            <person name="Li J."/>
            <person name="Ni P."/>
            <person name="Zheng H."/>
            <person name="Zhang Y."/>
            <person name="Zhao M."/>
            <person name="Hao Q."/>
            <person name="McDermott J."/>
            <person name="Samudrala R."/>
            <person name="Kristiansen K."/>
            <person name="Wong G.K.-S."/>
        </authorList>
    </citation>
    <scope>NUCLEOTIDE SEQUENCE</scope>
</reference>
<name>B9FAR9_ORYSJ</name>
<feature type="region of interest" description="Disordered" evidence="1">
    <location>
        <begin position="29"/>
        <end position="113"/>
    </location>
</feature>
<sequence>MVSTWMEYLSAMPGTVSPRRTVCESANRARDAARQKALVSGSPTTRRTPQGDAKAASSTARSEATPGHSRQTHAALARSGGGSLCQDRAQEVPPGSRCSPPPSQPGYDRGKGQRRIGAHLGREEDGCGWGRSCAAPAPPLPRPVEDRRRGGRSRGEAARVRWRGRGGVWDDMWCGVDEWCACTAQQPPRLLNDPIFI</sequence>
<evidence type="ECO:0000313" key="2">
    <source>
        <dbReference type="EMBL" id="EEE59753.1"/>
    </source>
</evidence>
<dbReference type="Proteomes" id="UP000007752">
    <property type="component" value="Chromosome 3"/>
</dbReference>
<dbReference type="EMBL" id="CM000140">
    <property type="protein sequence ID" value="EEE59753.1"/>
    <property type="molecule type" value="Genomic_DNA"/>
</dbReference>
<feature type="compositionally biased region" description="Basic and acidic residues" evidence="1">
    <location>
        <begin position="143"/>
        <end position="158"/>
    </location>
</feature>
<evidence type="ECO:0000256" key="1">
    <source>
        <dbReference type="SAM" id="MobiDB-lite"/>
    </source>
</evidence>
<proteinExistence type="predicted"/>
<dbReference type="AlphaFoldDB" id="B9FAR9"/>